<dbReference type="PROSITE" id="PS50043">
    <property type="entry name" value="HTH_LUXR_2"/>
    <property type="match status" value="1"/>
</dbReference>
<dbReference type="GO" id="GO:0006355">
    <property type="term" value="P:regulation of DNA-templated transcription"/>
    <property type="evidence" value="ECO:0007669"/>
    <property type="project" value="InterPro"/>
</dbReference>
<dbReference type="Proteomes" id="UP001196873">
    <property type="component" value="Unassembled WGS sequence"/>
</dbReference>
<reference evidence="2" key="1">
    <citation type="submission" date="2021-07" db="EMBL/GenBank/DDBJ databases">
        <title>Genomic diversity and antimicrobial resistance of Prevotella spp. isolated from chronic lung disease airways.</title>
        <authorList>
            <person name="Webb K.A."/>
            <person name="Olagoke O.S."/>
            <person name="Baird T."/>
            <person name="Neill J."/>
            <person name="Pham A."/>
            <person name="Wells T.J."/>
            <person name="Ramsay K.A."/>
            <person name="Bell S.C."/>
            <person name="Sarovich D.S."/>
            <person name="Price E.P."/>
        </authorList>
    </citation>
    <scope>NUCLEOTIDE SEQUENCE</scope>
    <source>
        <strain evidence="2">SCHI0047.S.3</strain>
    </source>
</reference>
<proteinExistence type="predicted"/>
<evidence type="ECO:0000259" key="1">
    <source>
        <dbReference type="PROSITE" id="PS50043"/>
    </source>
</evidence>
<evidence type="ECO:0000313" key="2">
    <source>
        <dbReference type="EMBL" id="MBW4866673.1"/>
    </source>
</evidence>
<feature type="domain" description="HTH luxR-type" evidence="1">
    <location>
        <begin position="114"/>
        <end position="179"/>
    </location>
</feature>
<dbReference type="EMBL" id="JAHXRF010000020">
    <property type="protein sequence ID" value="MBW4866673.1"/>
    <property type="molecule type" value="Genomic_DNA"/>
</dbReference>
<gene>
    <name evidence="2" type="ORF">KZY68_11835</name>
</gene>
<dbReference type="SMART" id="SM00421">
    <property type="entry name" value="HTH_LUXR"/>
    <property type="match status" value="1"/>
</dbReference>
<evidence type="ECO:0000313" key="3">
    <source>
        <dbReference type="Proteomes" id="UP001196873"/>
    </source>
</evidence>
<comment type="caution">
    <text evidence="2">The sequence shown here is derived from an EMBL/GenBank/DDBJ whole genome shotgun (WGS) entry which is preliminary data.</text>
</comment>
<protein>
    <submittedName>
        <fullName evidence="2">Helix-turn-helix transcriptional regulator</fullName>
    </submittedName>
</protein>
<accession>A0AAW4NUD0</accession>
<dbReference type="CDD" id="cd06170">
    <property type="entry name" value="LuxR_C_like"/>
    <property type="match status" value="1"/>
</dbReference>
<dbReference type="InterPro" id="IPR000792">
    <property type="entry name" value="Tscrpt_reg_LuxR_C"/>
</dbReference>
<dbReference type="RefSeq" id="WP_219427450.1">
    <property type="nucleotide sequence ID" value="NZ_JAHXRD010000005.1"/>
</dbReference>
<organism evidence="2 3">
    <name type="scientific">Segatella salivae</name>
    <dbReference type="NCBI Taxonomy" id="228604"/>
    <lineage>
        <taxon>Bacteria</taxon>
        <taxon>Pseudomonadati</taxon>
        <taxon>Bacteroidota</taxon>
        <taxon>Bacteroidia</taxon>
        <taxon>Bacteroidales</taxon>
        <taxon>Prevotellaceae</taxon>
        <taxon>Segatella</taxon>
    </lineage>
</organism>
<name>A0AAW4NUD0_9BACT</name>
<dbReference type="Pfam" id="PF00196">
    <property type="entry name" value="GerE"/>
    <property type="match status" value="1"/>
</dbReference>
<dbReference type="AlphaFoldDB" id="A0AAW4NUD0"/>
<sequence>MEGLEFRTAADGSVYYSIANSQEKRLTKFSCDIVNYVIELVKLRFPKTFIRLQTLYVDSDPTERNFNMADRFIRCNFGADDRLSSDIIDDCLNFEEVKCPLRGKFCKDEGLICKPKGSVELSQVERNVAKLYVEGYTFKEIASILKKNPSTVKTQLWNIKNKLGVKNCRGIIKVIRSKNLQ</sequence>